<accession>A0ABR4IUQ4</accession>
<dbReference type="PANTHER" id="PTHR35040:SF9">
    <property type="entry name" value="4-LIKE CELL SURFACE PROTEIN, PUTATIVE (AFU_ORTHOLOGUE AFUA_4G14080)-RELATED"/>
    <property type="match status" value="1"/>
</dbReference>
<protein>
    <submittedName>
        <fullName evidence="2">Spherulation-specific family 4</fullName>
    </submittedName>
</protein>
<dbReference type="Proteomes" id="UP001610335">
    <property type="component" value="Unassembled WGS sequence"/>
</dbReference>
<keyword evidence="3" id="KW-1185">Reference proteome</keyword>
<dbReference type="InterPro" id="IPR021986">
    <property type="entry name" value="Spherulin4"/>
</dbReference>
<keyword evidence="1" id="KW-1133">Transmembrane helix</keyword>
<dbReference type="Pfam" id="PF12138">
    <property type="entry name" value="Spherulin4"/>
    <property type="match status" value="1"/>
</dbReference>
<keyword evidence="1" id="KW-0472">Membrane</keyword>
<feature type="transmembrane region" description="Helical" evidence="1">
    <location>
        <begin position="25"/>
        <end position="49"/>
    </location>
</feature>
<keyword evidence="1" id="KW-0812">Transmembrane</keyword>
<evidence type="ECO:0000313" key="3">
    <source>
        <dbReference type="Proteomes" id="UP001610335"/>
    </source>
</evidence>
<organism evidence="2 3">
    <name type="scientific">Aspergillus cavernicola</name>
    <dbReference type="NCBI Taxonomy" id="176166"/>
    <lineage>
        <taxon>Eukaryota</taxon>
        <taxon>Fungi</taxon>
        <taxon>Dikarya</taxon>
        <taxon>Ascomycota</taxon>
        <taxon>Pezizomycotina</taxon>
        <taxon>Eurotiomycetes</taxon>
        <taxon>Eurotiomycetidae</taxon>
        <taxon>Eurotiales</taxon>
        <taxon>Aspergillaceae</taxon>
        <taxon>Aspergillus</taxon>
        <taxon>Aspergillus subgen. Nidulantes</taxon>
    </lineage>
</organism>
<sequence>MESLKHTREGGGPALGRKCQMSRRWWIALGAVVAIVVILVIVIPLAIILPKRGGDKGNPSSVIFPLYIYPESNSTWAPLYEAILTHPELNFVVIVNPQSGPGSSDYPDQAYQVGIRQLDTYPNVQKVGYVRTGYADRNISEVLEDVATYSEWFSQSAALGMEGIFFDESPHEYSAEAAEYMNRINLAVKNATGIQADRTVIHNPGTIPDSRLAVANTDITVTFEQSYDHYETSQEAALNALDADRDTWAYMFHSVPQMSNHSLERFVHGASHRAAYLYLTTRTDSYYEYFDSQLEQFCDANPTLQFLVIVNPNSGPGDIGTPSPDANYAREVRRLNAYSNVYTVGYIRIDYCRKPFLKACDEIARYASWSERYEISGLGVRGIFVDETPNRSSPERTEYLSKLTRYIKTSPGILSDKFVAHNPGTAPDATIAECAELTFVCEEPYERYRSDEVQRWLELHPFDRVSAGYMVSGVPVDEVYNLVQELRHRSAYLFVTEVAEDFYESFGSRSWDGFMQALQAA</sequence>
<name>A0ABR4IUQ4_9EURO</name>
<gene>
    <name evidence="2" type="ORF">BDW59DRAFT_169753</name>
</gene>
<dbReference type="EMBL" id="JBFXLS010000009">
    <property type="protein sequence ID" value="KAL2831505.1"/>
    <property type="molecule type" value="Genomic_DNA"/>
</dbReference>
<evidence type="ECO:0000256" key="1">
    <source>
        <dbReference type="SAM" id="Phobius"/>
    </source>
</evidence>
<proteinExistence type="predicted"/>
<reference evidence="2 3" key="1">
    <citation type="submission" date="2024-07" db="EMBL/GenBank/DDBJ databases">
        <title>Section-level genome sequencing and comparative genomics of Aspergillus sections Usti and Cavernicolus.</title>
        <authorList>
            <consortium name="Lawrence Berkeley National Laboratory"/>
            <person name="Nybo J.L."/>
            <person name="Vesth T.C."/>
            <person name="Theobald S."/>
            <person name="Frisvad J.C."/>
            <person name="Larsen T.O."/>
            <person name="Kjaerboelling I."/>
            <person name="Rothschild-Mancinelli K."/>
            <person name="Lyhne E.K."/>
            <person name="Kogle M.E."/>
            <person name="Barry K."/>
            <person name="Clum A."/>
            <person name="Na H."/>
            <person name="Ledsgaard L."/>
            <person name="Lin J."/>
            <person name="Lipzen A."/>
            <person name="Kuo A."/>
            <person name="Riley R."/>
            <person name="Mondo S."/>
            <person name="LaButti K."/>
            <person name="Haridas S."/>
            <person name="Pangalinan J."/>
            <person name="Salamov A.A."/>
            <person name="Simmons B.A."/>
            <person name="Magnuson J.K."/>
            <person name="Chen J."/>
            <person name="Drula E."/>
            <person name="Henrissat B."/>
            <person name="Wiebenga A."/>
            <person name="Lubbers R.J."/>
            <person name="Gomes A.C."/>
            <person name="Makela M.R."/>
            <person name="Stajich J."/>
            <person name="Grigoriev I.V."/>
            <person name="Mortensen U.H."/>
            <person name="De vries R.P."/>
            <person name="Baker S.E."/>
            <person name="Andersen M.R."/>
        </authorList>
    </citation>
    <scope>NUCLEOTIDE SEQUENCE [LARGE SCALE GENOMIC DNA]</scope>
    <source>
        <strain evidence="2 3">CBS 600.67</strain>
    </source>
</reference>
<dbReference type="PANTHER" id="PTHR35040">
    <property type="match status" value="1"/>
</dbReference>
<evidence type="ECO:0000313" key="2">
    <source>
        <dbReference type="EMBL" id="KAL2831505.1"/>
    </source>
</evidence>
<comment type="caution">
    <text evidence="2">The sequence shown here is derived from an EMBL/GenBank/DDBJ whole genome shotgun (WGS) entry which is preliminary data.</text>
</comment>